<feature type="domain" description="DUF6534" evidence="3">
    <location>
        <begin position="202"/>
        <end position="288"/>
    </location>
</feature>
<accession>A0A284RLM3</accession>
<dbReference type="OrthoDB" id="2743740at2759"/>
<evidence type="ECO:0000256" key="1">
    <source>
        <dbReference type="SAM" id="MobiDB-lite"/>
    </source>
</evidence>
<feature type="transmembrane region" description="Helical" evidence="2">
    <location>
        <begin position="138"/>
        <end position="157"/>
    </location>
</feature>
<dbReference type="Proteomes" id="UP000219338">
    <property type="component" value="Unassembled WGS sequence"/>
</dbReference>
<dbReference type="STRING" id="47428.A0A284RLM3"/>
<evidence type="ECO:0000313" key="5">
    <source>
        <dbReference type="Proteomes" id="UP000219338"/>
    </source>
</evidence>
<keyword evidence="2" id="KW-0472">Membrane</keyword>
<dbReference type="OMA" id="FAHFCFG"/>
<keyword evidence="5" id="KW-1185">Reference proteome</keyword>
<name>A0A284RLM3_ARMOS</name>
<evidence type="ECO:0000259" key="3">
    <source>
        <dbReference type="Pfam" id="PF20152"/>
    </source>
</evidence>
<evidence type="ECO:0000313" key="4">
    <source>
        <dbReference type="EMBL" id="SJL09650.1"/>
    </source>
</evidence>
<feature type="transmembrane region" description="Helical" evidence="2">
    <location>
        <begin position="12"/>
        <end position="36"/>
    </location>
</feature>
<sequence length="368" mass="40703">MEAIDINDTFGAMLIGALVTMVTYGITTLQACVFLLHDLPTRQSQDKIFCGVNMDIGHSPRRIHVPCNPLVSSQCADLHGDRYAYLYFKIAGFGNPAHLVEGTWSLFSSIMINVIIALLVQCFFALRIHGLCPKPYKWWMTSVIGSMVFAHFCFGLGEITGVSDYPSANNHSIWQKLFVKKEFSRLNEVNFVAVLPFGITAILSDILIAVGLCLLLERSRTDFANTNYLITTLIGYAITRCLLTSLMAVVEVIIFVTKPTSFYSFAIDFVIGKLWSNSLLASLNSRRSLRDTFNRKDSGTMSTGFRVASPELSTAGAEPGQLSLVRIPRQGESKSSDEEIGSCTKISTQASRQSSELRFSAVDTQRTQ</sequence>
<proteinExistence type="predicted"/>
<dbReference type="Pfam" id="PF20152">
    <property type="entry name" value="DUF6534"/>
    <property type="match status" value="1"/>
</dbReference>
<feature type="transmembrane region" description="Helical" evidence="2">
    <location>
        <begin position="104"/>
        <end position="126"/>
    </location>
</feature>
<dbReference type="PANTHER" id="PTHR40465:SF1">
    <property type="entry name" value="DUF6534 DOMAIN-CONTAINING PROTEIN"/>
    <property type="match status" value="1"/>
</dbReference>
<keyword evidence="2" id="KW-0812">Transmembrane</keyword>
<keyword evidence="2" id="KW-1133">Transmembrane helix</keyword>
<organism evidence="4 5">
    <name type="scientific">Armillaria ostoyae</name>
    <name type="common">Armillaria root rot fungus</name>
    <dbReference type="NCBI Taxonomy" id="47428"/>
    <lineage>
        <taxon>Eukaryota</taxon>
        <taxon>Fungi</taxon>
        <taxon>Dikarya</taxon>
        <taxon>Basidiomycota</taxon>
        <taxon>Agaricomycotina</taxon>
        <taxon>Agaricomycetes</taxon>
        <taxon>Agaricomycetidae</taxon>
        <taxon>Agaricales</taxon>
        <taxon>Marasmiineae</taxon>
        <taxon>Physalacriaceae</taxon>
        <taxon>Armillaria</taxon>
    </lineage>
</organism>
<dbReference type="PANTHER" id="PTHR40465">
    <property type="entry name" value="CHROMOSOME 1, WHOLE GENOME SHOTGUN SEQUENCE"/>
    <property type="match status" value="1"/>
</dbReference>
<evidence type="ECO:0000256" key="2">
    <source>
        <dbReference type="SAM" id="Phobius"/>
    </source>
</evidence>
<feature type="compositionally biased region" description="Polar residues" evidence="1">
    <location>
        <begin position="344"/>
        <end position="368"/>
    </location>
</feature>
<reference evidence="5" key="1">
    <citation type="journal article" date="2017" name="Nat. Ecol. Evol.">
        <title>Genome expansion and lineage-specific genetic innovations in the forest pathogenic fungi Armillaria.</title>
        <authorList>
            <person name="Sipos G."/>
            <person name="Prasanna A.N."/>
            <person name="Walter M.C."/>
            <person name="O'Connor E."/>
            <person name="Balint B."/>
            <person name="Krizsan K."/>
            <person name="Kiss B."/>
            <person name="Hess J."/>
            <person name="Varga T."/>
            <person name="Slot J."/>
            <person name="Riley R."/>
            <person name="Boka B."/>
            <person name="Rigling D."/>
            <person name="Barry K."/>
            <person name="Lee J."/>
            <person name="Mihaltcheva S."/>
            <person name="LaButti K."/>
            <person name="Lipzen A."/>
            <person name="Waldron R."/>
            <person name="Moloney N.M."/>
            <person name="Sperisen C."/>
            <person name="Kredics L."/>
            <person name="Vagvoelgyi C."/>
            <person name="Patrignani A."/>
            <person name="Fitzpatrick D."/>
            <person name="Nagy I."/>
            <person name="Doyle S."/>
            <person name="Anderson J.B."/>
            <person name="Grigoriev I.V."/>
            <person name="Gueldener U."/>
            <person name="Muensterkoetter M."/>
            <person name="Nagy L.G."/>
        </authorList>
    </citation>
    <scope>NUCLEOTIDE SEQUENCE [LARGE SCALE GENOMIC DNA]</scope>
    <source>
        <strain evidence="5">C18/9</strain>
    </source>
</reference>
<protein>
    <recommendedName>
        <fullName evidence="3">DUF6534 domain-containing protein</fullName>
    </recommendedName>
</protein>
<feature type="transmembrane region" description="Helical" evidence="2">
    <location>
        <begin position="191"/>
        <end position="216"/>
    </location>
</feature>
<feature type="region of interest" description="Disordered" evidence="1">
    <location>
        <begin position="326"/>
        <end position="368"/>
    </location>
</feature>
<feature type="transmembrane region" description="Helical" evidence="2">
    <location>
        <begin position="228"/>
        <end position="256"/>
    </location>
</feature>
<dbReference type="AlphaFoldDB" id="A0A284RLM3"/>
<dbReference type="InterPro" id="IPR045339">
    <property type="entry name" value="DUF6534"/>
</dbReference>
<gene>
    <name evidence="4" type="ORF">ARMOST_13031</name>
</gene>
<dbReference type="EMBL" id="FUEG01000011">
    <property type="protein sequence ID" value="SJL09650.1"/>
    <property type="molecule type" value="Genomic_DNA"/>
</dbReference>